<comment type="subcellular location">
    <subcellularLocation>
        <location evidence="1">Cell membrane</location>
        <topology evidence="1">Multi-pass membrane protein</topology>
    </subcellularLocation>
</comment>
<feature type="transmembrane region" description="Helical" evidence="6">
    <location>
        <begin position="258"/>
        <end position="280"/>
    </location>
</feature>
<keyword evidence="10" id="KW-1185">Reference proteome</keyword>
<evidence type="ECO:0000256" key="5">
    <source>
        <dbReference type="ARBA" id="ARBA00023136"/>
    </source>
</evidence>
<feature type="transmembrane region" description="Helical" evidence="6">
    <location>
        <begin position="316"/>
        <end position="336"/>
    </location>
</feature>
<name>A0A154M431_9PSEU</name>
<dbReference type="AlphaFoldDB" id="A0A154M431"/>
<dbReference type="Pfam" id="PF07690">
    <property type="entry name" value="MFS_1"/>
    <property type="match status" value="1"/>
</dbReference>
<dbReference type="CDD" id="cd06173">
    <property type="entry name" value="MFS_MefA_like"/>
    <property type="match status" value="1"/>
</dbReference>
<dbReference type="GO" id="GO:0005886">
    <property type="term" value="C:plasma membrane"/>
    <property type="evidence" value="ECO:0007669"/>
    <property type="project" value="UniProtKB-SubCell"/>
</dbReference>
<dbReference type="EMBL" id="LOBU02000013">
    <property type="protein sequence ID" value="OKA07545.1"/>
    <property type="molecule type" value="Genomic_DNA"/>
</dbReference>
<dbReference type="InterPro" id="IPR036259">
    <property type="entry name" value="MFS_trans_sf"/>
</dbReference>
<dbReference type="PANTHER" id="PTHR23513">
    <property type="entry name" value="INTEGRAL MEMBRANE EFFLUX PROTEIN-RELATED"/>
    <property type="match status" value="1"/>
</dbReference>
<keyword evidence="5 6" id="KW-0472">Membrane</keyword>
<evidence type="ECO:0000313" key="8">
    <source>
        <dbReference type="EMBL" id="OKA07545.1"/>
    </source>
</evidence>
<dbReference type="GO" id="GO:0022857">
    <property type="term" value="F:transmembrane transporter activity"/>
    <property type="evidence" value="ECO:0007669"/>
    <property type="project" value="InterPro"/>
</dbReference>
<evidence type="ECO:0000256" key="4">
    <source>
        <dbReference type="ARBA" id="ARBA00022989"/>
    </source>
</evidence>
<dbReference type="RefSeq" id="WP_061980871.1">
    <property type="nucleotide sequence ID" value="NZ_FOPQ01000002.1"/>
</dbReference>
<evidence type="ECO:0000313" key="9">
    <source>
        <dbReference type="Proteomes" id="UP000076321"/>
    </source>
</evidence>
<dbReference type="SUPFAM" id="SSF103473">
    <property type="entry name" value="MFS general substrate transporter"/>
    <property type="match status" value="1"/>
</dbReference>
<feature type="transmembrane region" description="Helical" evidence="6">
    <location>
        <begin position="348"/>
        <end position="367"/>
    </location>
</feature>
<feature type="transmembrane region" description="Helical" evidence="6">
    <location>
        <begin position="179"/>
        <end position="197"/>
    </location>
</feature>
<organism evidence="7 9">
    <name type="scientific">Amycolatopsis regifaucium</name>
    <dbReference type="NCBI Taxonomy" id="546365"/>
    <lineage>
        <taxon>Bacteria</taxon>
        <taxon>Bacillati</taxon>
        <taxon>Actinomycetota</taxon>
        <taxon>Actinomycetes</taxon>
        <taxon>Pseudonocardiales</taxon>
        <taxon>Pseudonocardiaceae</taxon>
        <taxon>Amycolatopsis</taxon>
    </lineage>
</organism>
<feature type="transmembrane region" description="Helical" evidence="6">
    <location>
        <begin position="230"/>
        <end position="252"/>
    </location>
</feature>
<feature type="transmembrane region" description="Helical" evidence="6">
    <location>
        <begin position="53"/>
        <end position="72"/>
    </location>
</feature>
<accession>A0A154M431</accession>
<dbReference type="EMBL" id="LQCI01000052">
    <property type="protein sequence ID" value="KZB79362.1"/>
    <property type="molecule type" value="Genomic_DNA"/>
</dbReference>
<comment type="caution">
    <text evidence="7">The sequence shown here is derived from an EMBL/GenBank/DDBJ whole genome shotgun (WGS) entry which is preliminary data.</text>
</comment>
<feature type="transmembrane region" description="Helical" evidence="6">
    <location>
        <begin position="21"/>
        <end position="47"/>
    </location>
</feature>
<proteinExistence type="predicted"/>
<dbReference type="Proteomes" id="UP000076321">
    <property type="component" value="Unassembled WGS sequence"/>
</dbReference>
<gene>
    <name evidence="8" type="ORF">ATP06_0217090</name>
    <name evidence="7" type="ORF">AVL48_17405</name>
</gene>
<feature type="transmembrane region" description="Helical" evidence="6">
    <location>
        <begin position="292"/>
        <end position="310"/>
    </location>
</feature>
<feature type="transmembrane region" description="Helical" evidence="6">
    <location>
        <begin position="379"/>
        <end position="398"/>
    </location>
</feature>
<reference evidence="8 10" key="2">
    <citation type="submission" date="2016-11" db="EMBL/GenBank/DDBJ databases">
        <title>Genome sequencing of Amycolatopsis regifaucium.</title>
        <authorList>
            <person name="Mayilraj S."/>
            <person name="Kaur N."/>
        </authorList>
    </citation>
    <scope>NUCLEOTIDE SEQUENCE [LARGE SCALE GENOMIC DNA]</scope>
    <source>
        <strain evidence="8 10">GY080</strain>
    </source>
</reference>
<sequence length="419" mass="44081">MSLDSTLSADAVRRSRIAERLLVPAGFITTAGNAFQITAAAILVFHAEQTTLAVGWLFIAVSVPQVALALLFGKLVDRVDRRMLCVAADLVSAMTAFALPVWLWIGGPANLGSYIANFMLACTAALFMPASNGLIKERVADERLGKFNSHFEMASNAGMLLASSLAGFLVIWFGATPLFIFNSLTFMLSAVLVYAIGRKPVKAPVIVETVTVDPSAPVEVPVRQPIKRLALLYANGNIGLMVANVILTTLILQTFNQGAWMIGVVDALAGAGFIAGAALYGKVSKRFKGIHLAVLGTLGNLICLAIQPLHYIALMVAIPFAGFCFAQGRIAARTLLMRASPEERVGRIFGGTQAVGLGLGVGATVGLSTLADATTVPHAFWGLAILQGAIVIGTYFSLAKPLSAQDNKQPAEVLEATAA</sequence>
<evidence type="ECO:0000256" key="2">
    <source>
        <dbReference type="ARBA" id="ARBA00022475"/>
    </source>
</evidence>
<dbReference type="InterPro" id="IPR011701">
    <property type="entry name" value="MFS"/>
</dbReference>
<dbReference type="OrthoDB" id="3806756at2"/>
<evidence type="ECO:0000313" key="7">
    <source>
        <dbReference type="EMBL" id="KZB79362.1"/>
    </source>
</evidence>
<feature type="transmembrane region" description="Helical" evidence="6">
    <location>
        <begin position="84"/>
        <end position="105"/>
    </location>
</feature>
<evidence type="ECO:0000256" key="6">
    <source>
        <dbReference type="SAM" id="Phobius"/>
    </source>
</evidence>
<dbReference type="Gene3D" id="1.20.1250.20">
    <property type="entry name" value="MFS general substrate transporter like domains"/>
    <property type="match status" value="1"/>
</dbReference>
<evidence type="ECO:0000313" key="10">
    <source>
        <dbReference type="Proteomes" id="UP000186883"/>
    </source>
</evidence>
<evidence type="ECO:0000256" key="1">
    <source>
        <dbReference type="ARBA" id="ARBA00004651"/>
    </source>
</evidence>
<dbReference type="PANTHER" id="PTHR23513:SF6">
    <property type="entry name" value="MAJOR FACILITATOR SUPERFAMILY ASSOCIATED DOMAIN-CONTAINING PROTEIN"/>
    <property type="match status" value="1"/>
</dbReference>
<protein>
    <submittedName>
        <fullName evidence="7 8">Transporter</fullName>
    </submittedName>
</protein>
<reference evidence="7 9" key="1">
    <citation type="submission" date="2015-12" db="EMBL/GenBank/DDBJ databases">
        <title>Amycolatopsis regifaucium genome sequencing and assembly.</title>
        <authorList>
            <person name="Mayilraj S."/>
        </authorList>
    </citation>
    <scope>NUCLEOTIDE SEQUENCE [LARGE SCALE GENOMIC DNA]</scope>
    <source>
        <strain evidence="7 9">GY080</strain>
    </source>
</reference>
<keyword evidence="4 6" id="KW-1133">Transmembrane helix</keyword>
<evidence type="ECO:0000256" key="3">
    <source>
        <dbReference type="ARBA" id="ARBA00022692"/>
    </source>
</evidence>
<feature type="transmembrane region" description="Helical" evidence="6">
    <location>
        <begin position="151"/>
        <end position="173"/>
    </location>
</feature>
<keyword evidence="3 6" id="KW-0812">Transmembrane</keyword>
<feature type="transmembrane region" description="Helical" evidence="6">
    <location>
        <begin position="111"/>
        <end position="130"/>
    </location>
</feature>
<keyword evidence="2" id="KW-1003">Cell membrane</keyword>
<dbReference type="Proteomes" id="UP000186883">
    <property type="component" value="Unassembled WGS sequence"/>
</dbReference>